<reference evidence="1" key="1">
    <citation type="submission" date="2018-05" db="EMBL/GenBank/DDBJ databases">
        <authorList>
            <person name="Lanie J.A."/>
            <person name="Ng W.-L."/>
            <person name="Kazmierczak K.M."/>
            <person name="Andrzejewski T.M."/>
            <person name="Davidsen T.M."/>
            <person name="Wayne K.J."/>
            <person name="Tettelin H."/>
            <person name="Glass J.I."/>
            <person name="Rusch D."/>
            <person name="Podicherti R."/>
            <person name="Tsui H.-C.T."/>
            <person name="Winkler M.E."/>
        </authorList>
    </citation>
    <scope>NUCLEOTIDE SEQUENCE</scope>
</reference>
<evidence type="ECO:0000313" key="1">
    <source>
        <dbReference type="EMBL" id="SVB03809.1"/>
    </source>
</evidence>
<name>A0A382AQW5_9ZZZZ</name>
<protein>
    <submittedName>
        <fullName evidence="1">Uncharacterized protein</fullName>
    </submittedName>
</protein>
<sequence>MNKIDYILKLNLFLFLSSTLLLPQNTNINGERGVWK</sequence>
<proteinExistence type="predicted"/>
<feature type="non-terminal residue" evidence="1">
    <location>
        <position position="36"/>
    </location>
</feature>
<gene>
    <name evidence="1" type="ORF">METZ01_LOCUS156663</name>
</gene>
<organism evidence="1">
    <name type="scientific">marine metagenome</name>
    <dbReference type="NCBI Taxonomy" id="408172"/>
    <lineage>
        <taxon>unclassified sequences</taxon>
        <taxon>metagenomes</taxon>
        <taxon>ecological metagenomes</taxon>
    </lineage>
</organism>
<dbReference type="AlphaFoldDB" id="A0A382AQW5"/>
<dbReference type="EMBL" id="UINC01026411">
    <property type="protein sequence ID" value="SVB03809.1"/>
    <property type="molecule type" value="Genomic_DNA"/>
</dbReference>
<accession>A0A382AQW5</accession>